<dbReference type="GO" id="GO:0034088">
    <property type="term" value="P:maintenance of mitotic sister chromatid cohesion"/>
    <property type="evidence" value="ECO:0007669"/>
    <property type="project" value="TreeGrafter"/>
</dbReference>
<dbReference type="GO" id="GO:0000775">
    <property type="term" value="C:chromosome, centromeric region"/>
    <property type="evidence" value="ECO:0007669"/>
    <property type="project" value="TreeGrafter"/>
</dbReference>
<dbReference type="GO" id="GO:0000785">
    <property type="term" value="C:chromatin"/>
    <property type="evidence" value="ECO:0007669"/>
    <property type="project" value="TreeGrafter"/>
</dbReference>
<protein>
    <recommendedName>
        <fullName evidence="6">Sister chromatid cohesion protein DCC1</fullName>
    </recommendedName>
</protein>
<dbReference type="InterPro" id="IPR019128">
    <property type="entry name" value="Dcc1"/>
</dbReference>
<accession>A0A150GTV5</accession>
<evidence type="ECO:0000256" key="2">
    <source>
        <dbReference type="ARBA" id="ARBA00022705"/>
    </source>
</evidence>
<comment type="similarity">
    <text evidence="1">Belongs to the DCC1 family.</text>
</comment>
<organism evidence="4 5">
    <name type="scientific">Gonium pectorale</name>
    <name type="common">Green alga</name>
    <dbReference type="NCBI Taxonomy" id="33097"/>
    <lineage>
        <taxon>Eukaryota</taxon>
        <taxon>Viridiplantae</taxon>
        <taxon>Chlorophyta</taxon>
        <taxon>core chlorophytes</taxon>
        <taxon>Chlorophyceae</taxon>
        <taxon>CS clade</taxon>
        <taxon>Chlamydomonadales</taxon>
        <taxon>Volvocaceae</taxon>
        <taxon>Gonium</taxon>
    </lineage>
</organism>
<evidence type="ECO:0000313" key="4">
    <source>
        <dbReference type="EMBL" id="KXZ53306.1"/>
    </source>
</evidence>
<reference evidence="5" key="1">
    <citation type="journal article" date="2016" name="Nat. Commun.">
        <title>The Gonium pectorale genome demonstrates co-option of cell cycle regulation during the evolution of multicellularity.</title>
        <authorList>
            <person name="Hanschen E.R."/>
            <person name="Marriage T.N."/>
            <person name="Ferris P.J."/>
            <person name="Hamaji T."/>
            <person name="Toyoda A."/>
            <person name="Fujiyama A."/>
            <person name="Neme R."/>
            <person name="Noguchi H."/>
            <person name="Minakuchi Y."/>
            <person name="Suzuki M."/>
            <person name="Kawai-Toyooka H."/>
            <person name="Smith D.R."/>
            <person name="Sparks H."/>
            <person name="Anderson J."/>
            <person name="Bakaric R."/>
            <person name="Luria V."/>
            <person name="Karger A."/>
            <person name="Kirschner M.W."/>
            <person name="Durand P.M."/>
            <person name="Michod R.E."/>
            <person name="Nozaki H."/>
            <person name="Olson B.J."/>
        </authorList>
    </citation>
    <scope>NUCLEOTIDE SEQUENCE [LARGE SCALE GENOMIC DNA]</scope>
    <source>
        <strain evidence="5">NIES-2863</strain>
    </source>
</reference>
<gene>
    <name evidence="4" type="ORF">GPECTOR_7g1200</name>
</gene>
<dbReference type="GO" id="GO:0031390">
    <property type="term" value="C:Ctf18 RFC-like complex"/>
    <property type="evidence" value="ECO:0007669"/>
    <property type="project" value="InterPro"/>
</dbReference>
<evidence type="ECO:0008006" key="6">
    <source>
        <dbReference type="Google" id="ProtNLM"/>
    </source>
</evidence>
<keyword evidence="2" id="KW-0235">DNA replication</keyword>
<sequence length="398" mass="42206">MAATIGLVQGQPRAFSFAPGVRSDLRLLQVDETLLQEIVEKGVVVKGAEDEEAVLCTSQRTYAMKLVETTNLQLLVRPSETAAQFRSADSAEPIQVAATSGSHIELVEVAPRLGPLRRLLWERPYGPQDEGEGADGDGDTAMAEAEGPGGRRAAGYTFDELLAEVQASPAELRAALAAEGAVELDGRWRAVEGGYLGELLEMVLLTAQQAGMPLGALRGGELLEALRADGYHPNVVGHCLTVYARRVDAGAAGSAEAGPAAAGDGVWAVDETKVCIHFAHKVLAAARGSMPLQDFTAAWARAVPAGMSPRPDMLAAEALVDGTGPEARISAFPAAALPHEPAERFAALFRRRPRWEWTHLEPYLAGLKVPGQSVEALLIRFARASQPTPDAPLVYSAR</sequence>
<proteinExistence type="inferred from homology"/>
<dbReference type="PANTHER" id="PTHR13395:SF6">
    <property type="entry name" value="SISTER CHROMATID COHESION PROTEIN DCC1"/>
    <property type="match status" value="1"/>
</dbReference>
<evidence type="ECO:0000256" key="1">
    <source>
        <dbReference type="ARBA" id="ARBA00007017"/>
    </source>
</evidence>
<name>A0A150GTV5_GONPE</name>
<dbReference type="GO" id="GO:0006260">
    <property type="term" value="P:DNA replication"/>
    <property type="evidence" value="ECO:0007669"/>
    <property type="project" value="UniProtKB-KW"/>
</dbReference>
<dbReference type="Pfam" id="PF09724">
    <property type="entry name" value="Dcc1"/>
    <property type="match status" value="1"/>
</dbReference>
<comment type="caution">
    <text evidence="4">The sequence shown here is derived from an EMBL/GenBank/DDBJ whole genome shotgun (WGS) entry which is preliminary data.</text>
</comment>
<feature type="compositionally biased region" description="Acidic residues" evidence="3">
    <location>
        <begin position="129"/>
        <end position="138"/>
    </location>
</feature>
<keyword evidence="5" id="KW-1185">Reference proteome</keyword>
<evidence type="ECO:0000313" key="5">
    <source>
        <dbReference type="Proteomes" id="UP000075714"/>
    </source>
</evidence>
<dbReference type="PANTHER" id="PTHR13395">
    <property type="entry name" value="SISTER CHROMATID COHESION PROTEIN DCC1-RELATED"/>
    <property type="match status" value="1"/>
</dbReference>
<dbReference type="STRING" id="33097.A0A150GTV5"/>
<dbReference type="OrthoDB" id="5199543at2759"/>
<evidence type="ECO:0000256" key="3">
    <source>
        <dbReference type="SAM" id="MobiDB-lite"/>
    </source>
</evidence>
<dbReference type="Proteomes" id="UP000075714">
    <property type="component" value="Unassembled WGS sequence"/>
</dbReference>
<feature type="region of interest" description="Disordered" evidence="3">
    <location>
        <begin position="124"/>
        <end position="150"/>
    </location>
</feature>
<dbReference type="EMBL" id="LSYV01000008">
    <property type="protein sequence ID" value="KXZ53306.1"/>
    <property type="molecule type" value="Genomic_DNA"/>
</dbReference>
<dbReference type="AlphaFoldDB" id="A0A150GTV5"/>